<dbReference type="Proteomes" id="UP000824890">
    <property type="component" value="Unassembled WGS sequence"/>
</dbReference>
<name>A0ABQ7YJ46_BRANA</name>
<evidence type="ECO:0000313" key="3">
    <source>
        <dbReference type="Proteomes" id="UP000824890"/>
    </source>
</evidence>
<reference evidence="2 3" key="1">
    <citation type="submission" date="2021-05" db="EMBL/GenBank/DDBJ databases">
        <title>Genome Assembly of Synthetic Allotetraploid Brassica napus Reveals Homoeologous Exchanges between Subgenomes.</title>
        <authorList>
            <person name="Davis J.T."/>
        </authorList>
    </citation>
    <scope>NUCLEOTIDE SEQUENCE [LARGE SCALE GENOMIC DNA]</scope>
    <source>
        <strain evidence="3">cv. Da-Ae</strain>
        <tissue evidence="2">Seedling</tissue>
    </source>
</reference>
<comment type="caution">
    <text evidence="2">The sequence shown here is derived from an EMBL/GenBank/DDBJ whole genome shotgun (WGS) entry which is preliminary data.</text>
</comment>
<organism evidence="2 3">
    <name type="scientific">Brassica napus</name>
    <name type="common">Rape</name>
    <dbReference type="NCBI Taxonomy" id="3708"/>
    <lineage>
        <taxon>Eukaryota</taxon>
        <taxon>Viridiplantae</taxon>
        <taxon>Streptophyta</taxon>
        <taxon>Embryophyta</taxon>
        <taxon>Tracheophyta</taxon>
        <taxon>Spermatophyta</taxon>
        <taxon>Magnoliopsida</taxon>
        <taxon>eudicotyledons</taxon>
        <taxon>Gunneridae</taxon>
        <taxon>Pentapetalae</taxon>
        <taxon>rosids</taxon>
        <taxon>malvids</taxon>
        <taxon>Brassicales</taxon>
        <taxon>Brassicaceae</taxon>
        <taxon>Brassiceae</taxon>
        <taxon>Brassica</taxon>
    </lineage>
</organism>
<feature type="region of interest" description="Disordered" evidence="1">
    <location>
        <begin position="131"/>
        <end position="156"/>
    </location>
</feature>
<evidence type="ECO:0000256" key="1">
    <source>
        <dbReference type="SAM" id="MobiDB-lite"/>
    </source>
</evidence>
<accession>A0ABQ7YJ46</accession>
<protein>
    <submittedName>
        <fullName evidence="2">Uncharacterized protein</fullName>
    </submittedName>
</protein>
<sequence length="156" mass="17118">MSRIPPCSLKHIYAPCSLQHIDSCGRKGGVVLAKYKEIKALRLKVRNQEEAGEMAAAENVSLRETAMAVNGGKVAARWELMREWINGQTDSSDPTNVLEQYKTVKITEAKLLGLPTPSFESELRVLGDVEAEKIPEPVADDPSVQPSDSNLYPPNS</sequence>
<gene>
    <name evidence="2" type="ORF">HID58_074157</name>
</gene>
<dbReference type="EMBL" id="JAGKQM010000017">
    <property type="protein sequence ID" value="KAH0867135.1"/>
    <property type="molecule type" value="Genomic_DNA"/>
</dbReference>
<evidence type="ECO:0000313" key="2">
    <source>
        <dbReference type="EMBL" id="KAH0867135.1"/>
    </source>
</evidence>
<keyword evidence="3" id="KW-1185">Reference proteome</keyword>
<feature type="compositionally biased region" description="Polar residues" evidence="1">
    <location>
        <begin position="144"/>
        <end position="156"/>
    </location>
</feature>
<proteinExistence type="predicted"/>